<dbReference type="Pfam" id="PF17835">
    <property type="entry name" value="NOG1_N"/>
    <property type="match status" value="1"/>
</dbReference>
<reference evidence="2 4" key="1">
    <citation type="submission" date="2024-04" db="EMBL/GenBank/DDBJ databases">
        <title>Genome assembly C_amara_ONT_v2.</title>
        <authorList>
            <person name="Yant L."/>
            <person name="Moore C."/>
            <person name="Slenker M."/>
        </authorList>
    </citation>
    <scope>NUCLEOTIDE SEQUENCE [LARGE SCALE GENOMIC DNA]</scope>
    <source>
        <tissue evidence="2">Leaf</tissue>
    </source>
</reference>
<dbReference type="InterPro" id="IPR041623">
    <property type="entry name" value="NOG1_N"/>
</dbReference>
<evidence type="ECO:0000259" key="1">
    <source>
        <dbReference type="Pfam" id="PF17835"/>
    </source>
</evidence>
<dbReference type="Proteomes" id="UP001558713">
    <property type="component" value="Unassembled WGS sequence"/>
</dbReference>
<dbReference type="Gene3D" id="1.20.120.1190">
    <property type="match status" value="1"/>
</dbReference>
<accession>A0ABD0YZC3</accession>
<evidence type="ECO:0000313" key="4">
    <source>
        <dbReference type="Proteomes" id="UP001558713"/>
    </source>
</evidence>
<dbReference type="EMBL" id="JBANAX010000821">
    <property type="protein sequence ID" value="KAL1192486.1"/>
    <property type="molecule type" value="Genomic_DNA"/>
</dbReference>
<proteinExistence type="predicted"/>
<protein>
    <submittedName>
        <fullName evidence="2">Nucleolar GTP-binding protein 1</fullName>
    </submittedName>
</protein>
<evidence type="ECO:0000313" key="2">
    <source>
        <dbReference type="EMBL" id="KAL1187813.1"/>
    </source>
</evidence>
<sequence length="230" mass="26573">MKKTLLMSSFLSRTFVRPIEGATLKLKIIRWTYVKEVKCANIGFMNKLCKVTGEFPLRGLRLPAYDDFLHQGFLMRHLDLALEQLFFATVLIEDLARGYVRLINKDDCDSMEKCKRLKVSALGCMYTVAIRCLPSLAYLDKVRQHMVKSLEDENSPAILTNNVVLAKEDYTVPDYYGFDFLNVDDFVHPETLIWLWELEQKHGLKLKDEEGDCEKLTHELKKHLALPLAA</sequence>
<dbReference type="PANTHER" id="PTHR45759">
    <property type="entry name" value="NUCLEOLAR GTP-BINDING PROTEIN 1"/>
    <property type="match status" value="1"/>
</dbReference>
<comment type="caution">
    <text evidence="2">The sequence shown here is derived from an EMBL/GenBank/DDBJ whole genome shotgun (WGS) entry which is preliminary data.</text>
</comment>
<dbReference type="EMBL" id="JBANAX010000939">
    <property type="protein sequence ID" value="KAL1187813.1"/>
    <property type="molecule type" value="Genomic_DNA"/>
</dbReference>
<feature type="domain" description="NOG1 N-terminal helical" evidence="1">
    <location>
        <begin position="24"/>
        <end position="148"/>
    </location>
</feature>
<name>A0ABD0YZC3_CARAN</name>
<gene>
    <name evidence="2" type="ORF">V5N11_015781</name>
    <name evidence="3" type="ORF">V5N11_036432</name>
</gene>
<evidence type="ECO:0000313" key="3">
    <source>
        <dbReference type="EMBL" id="KAL1192486.1"/>
    </source>
</evidence>
<organism evidence="2 4">
    <name type="scientific">Cardamine amara subsp. amara</name>
    <dbReference type="NCBI Taxonomy" id="228776"/>
    <lineage>
        <taxon>Eukaryota</taxon>
        <taxon>Viridiplantae</taxon>
        <taxon>Streptophyta</taxon>
        <taxon>Embryophyta</taxon>
        <taxon>Tracheophyta</taxon>
        <taxon>Spermatophyta</taxon>
        <taxon>Magnoliopsida</taxon>
        <taxon>eudicotyledons</taxon>
        <taxon>Gunneridae</taxon>
        <taxon>Pentapetalae</taxon>
        <taxon>rosids</taxon>
        <taxon>malvids</taxon>
        <taxon>Brassicales</taxon>
        <taxon>Brassicaceae</taxon>
        <taxon>Cardamineae</taxon>
        <taxon>Cardamine</taxon>
    </lineage>
</organism>
<keyword evidence="4" id="KW-1185">Reference proteome</keyword>
<dbReference type="AlphaFoldDB" id="A0ABD0YZC3"/>